<dbReference type="RefSeq" id="WP_044229323.1">
    <property type="nucleotide sequence ID" value="NZ_JBKAGJ010000011.1"/>
</dbReference>
<proteinExistence type="predicted"/>
<dbReference type="CDD" id="cd03139">
    <property type="entry name" value="GATase1_PfpI_2"/>
    <property type="match status" value="1"/>
</dbReference>
<evidence type="ECO:0000313" key="3">
    <source>
        <dbReference type="Proteomes" id="UP000029736"/>
    </source>
</evidence>
<name>A0A098RZ99_9BACT</name>
<keyword evidence="3" id="KW-1185">Reference proteome</keyword>
<dbReference type="AlphaFoldDB" id="A0A098RZ99"/>
<feature type="domain" description="DJ-1/PfpI" evidence="1">
    <location>
        <begin position="6"/>
        <end position="167"/>
    </location>
</feature>
<dbReference type="PANTHER" id="PTHR43130:SF14">
    <property type="entry name" value="DJ-1_PFPI DOMAIN-CONTAINING PROTEIN"/>
    <property type="match status" value="1"/>
</dbReference>
<gene>
    <name evidence="2" type="ORF">IX84_29615</name>
</gene>
<accession>A0A098RZ99</accession>
<dbReference type="InterPro" id="IPR029062">
    <property type="entry name" value="Class_I_gatase-like"/>
</dbReference>
<dbReference type="InterPro" id="IPR052158">
    <property type="entry name" value="INH-QAR"/>
</dbReference>
<dbReference type="EMBL" id="JPOS01000092">
    <property type="protein sequence ID" value="KGE85225.1"/>
    <property type="molecule type" value="Genomic_DNA"/>
</dbReference>
<reference evidence="2 3" key="1">
    <citation type="journal article" date="2014" name="Int. J. Syst. Evol. Microbiol.">
        <title>Phaeodactylibacter xiamenensis gen. nov., sp. nov., a member of the family Saprospiraceae isolated from the marine alga Phaeodactylum tricornutum.</title>
        <authorList>
            <person name="Chen Z.Jr."/>
            <person name="Lei X."/>
            <person name="Lai Q."/>
            <person name="Li Y."/>
            <person name="Zhang B."/>
            <person name="Zhang J."/>
            <person name="Zhang H."/>
            <person name="Yang L."/>
            <person name="Zheng W."/>
            <person name="Tian Y."/>
            <person name="Yu Z."/>
            <person name="Xu H.Jr."/>
            <person name="Zheng T."/>
        </authorList>
    </citation>
    <scope>NUCLEOTIDE SEQUENCE [LARGE SCALE GENOMIC DNA]</scope>
    <source>
        <strain evidence="2 3">KD52</strain>
    </source>
</reference>
<dbReference type="OrthoDB" id="6382410at2"/>
<organism evidence="2 3">
    <name type="scientific">Phaeodactylibacter xiamenensis</name>
    <dbReference type="NCBI Taxonomy" id="1524460"/>
    <lineage>
        <taxon>Bacteria</taxon>
        <taxon>Pseudomonadati</taxon>
        <taxon>Bacteroidota</taxon>
        <taxon>Saprospiria</taxon>
        <taxon>Saprospirales</taxon>
        <taxon>Haliscomenobacteraceae</taxon>
        <taxon>Phaeodactylibacter</taxon>
    </lineage>
</organism>
<dbReference type="Gene3D" id="3.40.50.880">
    <property type="match status" value="1"/>
</dbReference>
<dbReference type="GO" id="GO:0006355">
    <property type="term" value="P:regulation of DNA-templated transcription"/>
    <property type="evidence" value="ECO:0007669"/>
    <property type="project" value="TreeGrafter"/>
</dbReference>
<evidence type="ECO:0000313" key="2">
    <source>
        <dbReference type="EMBL" id="KGE85225.1"/>
    </source>
</evidence>
<evidence type="ECO:0000259" key="1">
    <source>
        <dbReference type="Pfam" id="PF01965"/>
    </source>
</evidence>
<dbReference type="PANTHER" id="PTHR43130">
    <property type="entry name" value="ARAC-FAMILY TRANSCRIPTIONAL REGULATOR"/>
    <property type="match status" value="1"/>
</dbReference>
<comment type="caution">
    <text evidence="2">The sequence shown here is derived from an EMBL/GenBank/DDBJ whole genome shotgun (WGS) entry which is preliminary data.</text>
</comment>
<dbReference type="Pfam" id="PF01965">
    <property type="entry name" value="DJ-1_PfpI"/>
    <property type="match status" value="1"/>
</dbReference>
<dbReference type="Proteomes" id="UP000029736">
    <property type="component" value="Unassembled WGS sequence"/>
</dbReference>
<dbReference type="InterPro" id="IPR002818">
    <property type="entry name" value="DJ-1/PfpI"/>
</dbReference>
<dbReference type="SUPFAM" id="SSF52317">
    <property type="entry name" value="Class I glutamine amidotransferase-like"/>
    <property type="match status" value="1"/>
</dbReference>
<dbReference type="STRING" id="1524460.IX84_29615"/>
<sequence length="187" mass="20314">MHNAIRIAALIHPGMEILDFAGPVEVFTNAGWEVFIVAWDKSPVTSQGIVKILPQYDITDCPPADILATFGGNSEEAVQQAEVIRWIQETAPACQVLFSVCTGVFYYATAGLLNGHRVTTFHGEIERLKQEAPQSEVLTGVKYVDSGKIVTAAGVSSGIDGALYLVERLEGKAKADAIAKYIEYARW</sequence>
<protein>
    <recommendedName>
        <fullName evidence="1">DJ-1/PfpI domain-containing protein</fullName>
    </recommendedName>
</protein>